<name>A0ABU6CE54_9ACTN</name>
<feature type="transmembrane region" description="Helical" evidence="7">
    <location>
        <begin position="437"/>
        <end position="457"/>
    </location>
</feature>
<keyword evidence="3" id="KW-1003">Cell membrane</keyword>
<dbReference type="EMBL" id="JAOZYB010000201">
    <property type="protein sequence ID" value="MEB3962995.1"/>
    <property type="molecule type" value="Genomic_DNA"/>
</dbReference>
<dbReference type="Proteomes" id="UP001352223">
    <property type="component" value="Unassembled WGS sequence"/>
</dbReference>
<feature type="transmembrane region" description="Helical" evidence="7">
    <location>
        <begin position="177"/>
        <end position="196"/>
    </location>
</feature>
<comment type="subcellular location">
    <subcellularLocation>
        <location evidence="1">Cell membrane</location>
        <topology evidence="1">Multi-pass membrane protein</topology>
    </subcellularLocation>
</comment>
<protein>
    <submittedName>
        <fullName evidence="9">Type VII secretion integral membrane protein EccD</fullName>
    </submittedName>
</protein>
<accession>A0ABU6CE54</accession>
<feature type="domain" description="EccD-like transmembrane" evidence="8">
    <location>
        <begin position="120"/>
        <end position="462"/>
    </location>
</feature>
<proteinExistence type="inferred from homology"/>
<feature type="transmembrane region" description="Helical" evidence="7">
    <location>
        <begin position="122"/>
        <end position="143"/>
    </location>
</feature>
<keyword evidence="10" id="KW-1185">Reference proteome</keyword>
<feature type="transmembrane region" description="Helical" evidence="7">
    <location>
        <begin position="323"/>
        <end position="343"/>
    </location>
</feature>
<dbReference type="RefSeq" id="WP_324770649.1">
    <property type="nucleotide sequence ID" value="NZ_BAAATS010000037.1"/>
</dbReference>
<dbReference type="Gene3D" id="3.10.20.90">
    <property type="entry name" value="Phosphatidylinositol 3-kinase Catalytic Subunit, Chain A, domain 1"/>
    <property type="match status" value="1"/>
</dbReference>
<feature type="transmembrane region" description="Helical" evidence="7">
    <location>
        <begin position="149"/>
        <end position="170"/>
    </location>
</feature>
<gene>
    <name evidence="9" type="primary">eccD</name>
    <name evidence="9" type="ORF">OKJ48_22495</name>
</gene>
<evidence type="ECO:0000256" key="3">
    <source>
        <dbReference type="ARBA" id="ARBA00022475"/>
    </source>
</evidence>
<reference evidence="9 10" key="1">
    <citation type="submission" date="2022-10" db="EMBL/GenBank/DDBJ databases">
        <authorList>
            <person name="Xie J."/>
            <person name="Shen N."/>
        </authorList>
    </citation>
    <scope>NUCLEOTIDE SEQUENCE [LARGE SCALE GENOMIC DNA]</scope>
    <source>
        <strain evidence="9 10">DSM 41681</strain>
    </source>
</reference>
<keyword evidence="4 7" id="KW-0812">Transmembrane</keyword>
<evidence type="ECO:0000313" key="10">
    <source>
        <dbReference type="Proteomes" id="UP001352223"/>
    </source>
</evidence>
<dbReference type="InterPro" id="IPR044049">
    <property type="entry name" value="EccD_transm"/>
</dbReference>
<dbReference type="Pfam" id="PF19053">
    <property type="entry name" value="EccD"/>
    <property type="match status" value="1"/>
</dbReference>
<dbReference type="InterPro" id="IPR024962">
    <property type="entry name" value="YukD-like"/>
</dbReference>
<evidence type="ECO:0000259" key="8">
    <source>
        <dbReference type="Pfam" id="PF19053"/>
    </source>
</evidence>
<dbReference type="Pfam" id="PF08817">
    <property type="entry name" value="YukD"/>
    <property type="match status" value="1"/>
</dbReference>
<comment type="caution">
    <text evidence="9">The sequence shown here is derived from an EMBL/GenBank/DDBJ whole genome shotgun (WGS) entry which is preliminary data.</text>
</comment>
<evidence type="ECO:0000256" key="4">
    <source>
        <dbReference type="ARBA" id="ARBA00022692"/>
    </source>
</evidence>
<feature type="transmembrane region" description="Helical" evidence="7">
    <location>
        <begin position="402"/>
        <end position="422"/>
    </location>
</feature>
<evidence type="ECO:0000313" key="9">
    <source>
        <dbReference type="EMBL" id="MEB3962995.1"/>
    </source>
</evidence>
<evidence type="ECO:0000256" key="2">
    <source>
        <dbReference type="ARBA" id="ARBA00006162"/>
    </source>
</evidence>
<feature type="transmembrane region" description="Helical" evidence="7">
    <location>
        <begin position="263"/>
        <end position="284"/>
    </location>
</feature>
<evidence type="ECO:0000256" key="7">
    <source>
        <dbReference type="SAM" id="Phobius"/>
    </source>
</evidence>
<feature type="transmembrane region" description="Helical" evidence="7">
    <location>
        <begin position="208"/>
        <end position="228"/>
    </location>
</feature>
<dbReference type="NCBIfam" id="TIGR03920">
    <property type="entry name" value="T7SS_EccD"/>
    <property type="match status" value="1"/>
</dbReference>
<keyword evidence="6 7" id="KW-0472">Membrane</keyword>
<dbReference type="PIRSF" id="PIRSF017804">
    <property type="entry name" value="Secretion_EccD1"/>
    <property type="match status" value="1"/>
</dbReference>
<evidence type="ECO:0000256" key="5">
    <source>
        <dbReference type="ARBA" id="ARBA00022989"/>
    </source>
</evidence>
<evidence type="ECO:0000256" key="6">
    <source>
        <dbReference type="ARBA" id="ARBA00023136"/>
    </source>
</evidence>
<comment type="similarity">
    <text evidence="2">Belongs to the EccD/Snm4 family.</text>
</comment>
<sequence>MSESSAAGLCRLTIRAPSKSLDLAVPADIPFADMLPVIVEHAGEDLNETGIEHGGWILQRIGGDPLDGDATPDALDLRDGEMLLLRPGTEALPSIRYDNLVDAVSTTMRQLPHAWDPGVSRWVLRAAAAVCLLGCLIMLALPGDRAPRIAVSVGATLIVLAAAGAAGRVLGDRTGAVLLGLFSSCFLALGGVLVVGDPLVAPHTHRTAGAELLAGSVAGAIGTALALTVVATFSVVFTTMGLAFAASAVGGALMIALDRPFSAAAAGVVAVSMIFSAFVPMLSFKLAGLKLPPLPTNAEQLQEGIEPHSTEEISERARATDHWMSGLYTAVGIACVASLIGMARDPGTPQKVTSGLLVLLLVLHCRNHGTAWHRIALTAPAVLGAALVVAEMTDDRGPIAHLAAAATLLLFTVALTLIAWSVPGRRLLPHWGRAGDLLQSATAVALLPIILWTLGVYQELRAVNG</sequence>
<dbReference type="InterPro" id="IPR006707">
    <property type="entry name" value="T7SS_EccD"/>
</dbReference>
<evidence type="ECO:0000256" key="1">
    <source>
        <dbReference type="ARBA" id="ARBA00004651"/>
    </source>
</evidence>
<keyword evidence="5 7" id="KW-1133">Transmembrane helix</keyword>
<feature type="transmembrane region" description="Helical" evidence="7">
    <location>
        <begin position="235"/>
        <end position="257"/>
    </location>
</feature>
<organism evidence="9 10">
    <name type="scientific">Streptomyces kunmingensis</name>
    <dbReference type="NCBI Taxonomy" id="68225"/>
    <lineage>
        <taxon>Bacteria</taxon>
        <taxon>Bacillati</taxon>
        <taxon>Actinomycetota</taxon>
        <taxon>Actinomycetes</taxon>
        <taxon>Kitasatosporales</taxon>
        <taxon>Streptomycetaceae</taxon>
        <taxon>Streptomyces</taxon>
    </lineage>
</organism>